<feature type="region of interest" description="Disordered" evidence="1">
    <location>
        <begin position="645"/>
        <end position="667"/>
    </location>
</feature>
<accession>A0A7R8CT89</accession>
<evidence type="ECO:0000313" key="3">
    <source>
        <dbReference type="Proteomes" id="UP000675881"/>
    </source>
</evidence>
<dbReference type="OrthoDB" id="10684799at2759"/>
<name>A0A7R8CT89_LEPSM</name>
<organism evidence="2 3">
    <name type="scientific">Lepeophtheirus salmonis</name>
    <name type="common">Salmon louse</name>
    <name type="synonym">Caligus salmonis</name>
    <dbReference type="NCBI Taxonomy" id="72036"/>
    <lineage>
        <taxon>Eukaryota</taxon>
        <taxon>Metazoa</taxon>
        <taxon>Ecdysozoa</taxon>
        <taxon>Arthropoda</taxon>
        <taxon>Crustacea</taxon>
        <taxon>Multicrustacea</taxon>
        <taxon>Hexanauplia</taxon>
        <taxon>Copepoda</taxon>
        <taxon>Siphonostomatoida</taxon>
        <taxon>Caligidae</taxon>
        <taxon>Lepeophtheirus</taxon>
    </lineage>
</organism>
<gene>
    <name evidence="2" type="ORF">LSAA_6743</name>
</gene>
<evidence type="ECO:0000256" key="1">
    <source>
        <dbReference type="SAM" id="MobiDB-lite"/>
    </source>
</evidence>
<keyword evidence="3" id="KW-1185">Reference proteome</keyword>
<feature type="compositionally biased region" description="Basic and acidic residues" evidence="1">
    <location>
        <begin position="650"/>
        <end position="667"/>
    </location>
</feature>
<reference evidence="2" key="1">
    <citation type="submission" date="2021-02" db="EMBL/GenBank/DDBJ databases">
        <authorList>
            <person name="Bekaert M."/>
        </authorList>
    </citation>
    <scope>NUCLEOTIDE SEQUENCE</scope>
    <source>
        <strain evidence="2">IoA-00</strain>
    </source>
</reference>
<dbReference type="EMBL" id="HG994581">
    <property type="protein sequence ID" value="CAF2871384.1"/>
    <property type="molecule type" value="Genomic_DNA"/>
</dbReference>
<evidence type="ECO:0000313" key="2">
    <source>
        <dbReference type="EMBL" id="CAF2871384.1"/>
    </source>
</evidence>
<feature type="region of interest" description="Disordered" evidence="1">
    <location>
        <begin position="530"/>
        <end position="578"/>
    </location>
</feature>
<dbReference type="Proteomes" id="UP000675881">
    <property type="component" value="Chromosome 2"/>
</dbReference>
<sequence>MSDLSTRRRRTLSHLVSFSLQSPRGSYGGTSSLWNELNCVNGSVIDAVCCEDSHCTELSSEKDCNKADASTCLWDSENEKCVQNRDARNNVCCLNAGGEMCMAVSRGICPTDHEVPSGCCSSMGAKWDGILSVNKTGYVCCNTPCHDMEKKLGCEVPPRCHERSHKGLDYGQLGFKSGLLDNYLNGPYPTEIGQVVPGLIAPPPLYGGYGDEYKGDFPGQGLHDYDDSEDKHVEEITVDDLMNSLIEALSADDDVYSYDKVMTSDPLFKKDEFGGVVDSFNYIDPNYFLDAIYGTPKTYGGGFRQGHSAYSGYGGGYQDSAYGAVNGNLGYGGNKYGHSPYAVSSYDPSVYGAGGYGSSVHGAADYASSVYGGVPRYDAGYGASGYVSKRYSNHYGNLNHGVGFGPSSQFPTGYGASGYSNGYGGQSYNSGYGTSYGSGQGSSSYATSGASYGSGHGSSNYGASGTSYGSGHGSSNYGASGTSYGSGHGSSNYGTTYDSGYKTSKYGDSGYGSPYVTSTPVMEPLIRDMAMDPNHYSPNSERDTHDSDGSYASPSDGYQQADWGSGSESGYESPTSGYPAASSIYSSGNAYGVHQSEDSYTAGGWNPNTNKNYHYGGVGGSYSQPHLPNFNIPLHFGEIHTDAWRSGQKVTKEKDSDSAKSETSETT</sequence>
<feature type="compositionally biased region" description="Polar residues" evidence="1">
    <location>
        <begin position="566"/>
        <end position="576"/>
    </location>
</feature>
<dbReference type="AlphaFoldDB" id="A0A7R8CT89"/>
<protein>
    <submittedName>
        <fullName evidence="2">(salmon louse) hypothetical protein</fullName>
    </submittedName>
</protein>
<proteinExistence type="predicted"/>